<dbReference type="Pfam" id="PF13716">
    <property type="entry name" value="CRAL_TRIO_2"/>
    <property type="match status" value="1"/>
</dbReference>
<name>A0A1Y3BN77_EURMA</name>
<feature type="domain" description="CRAL-TRIO" evidence="1">
    <location>
        <begin position="4"/>
        <end position="72"/>
    </location>
</feature>
<keyword evidence="3" id="KW-1185">Reference proteome</keyword>
<gene>
    <name evidence="2" type="ORF">BLA29_012810</name>
</gene>
<dbReference type="InterPro" id="IPR036865">
    <property type="entry name" value="CRAL-TRIO_dom_sf"/>
</dbReference>
<dbReference type="OrthoDB" id="19923at2759"/>
<sequence length="74" mass="8779">MVADDYILIYLHNNGGNVNGHQQQSVNNMPTFSWLKRCYQMIDRKLKKNLKGLFLVHPTFWLKTLIIMSKPFIR</sequence>
<evidence type="ECO:0000313" key="2">
    <source>
        <dbReference type="EMBL" id="OTF81388.1"/>
    </source>
</evidence>
<reference evidence="2 3" key="1">
    <citation type="submission" date="2017-03" db="EMBL/GenBank/DDBJ databases">
        <title>Genome Survey of Euroglyphus maynei.</title>
        <authorList>
            <person name="Arlian L.G."/>
            <person name="Morgan M.S."/>
            <person name="Rider S.D."/>
        </authorList>
    </citation>
    <scope>NUCLEOTIDE SEQUENCE [LARGE SCALE GENOMIC DNA]</scope>
    <source>
        <strain evidence="2">Arlian Lab</strain>
        <tissue evidence="2">Whole body</tissue>
    </source>
</reference>
<dbReference type="Gene3D" id="3.40.525.10">
    <property type="entry name" value="CRAL-TRIO lipid binding domain"/>
    <property type="match status" value="1"/>
</dbReference>
<dbReference type="EMBL" id="MUJZ01013960">
    <property type="protein sequence ID" value="OTF81388.1"/>
    <property type="molecule type" value="Genomic_DNA"/>
</dbReference>
<accession>A0A1Y3BN77</accession>
<organism evidence="2 3">
    <name type="scientific">Euroglyphus maynei</name>
    <name type="common">Mayne's house dust mite</name>
    <dbReference type="NCBI Taxonomy" id="6958"/>
    <lineage>
        <taxon>Eukaryota</taxon>
        <taxon>Metazoa</taxon>
        <taxon>Ecdysozoa</taxon>
        <taxon>Arthropoda</taxon>
        <taxon>Chelicerata</taxon>
        <taxon>Arachnida</taxon>
        <taxon>Acari</taxon>
        <taxon>Acariformes</taxon>
        <taxon>Sarcoptiformes</taxon>
        <taxon>Astigmata</taxon>
        <taxon>Psoroptidia</taxon>
        <taxon>Analgoidea</taxon>
        <taxon>Pyroglyphidae</taxon>
        <taxon>Pyroglyphinae</taxon>
        <taxon>Euroglyphus</taxon>
    </lineage>
</organism>
<evidence type="ECO:0000259" key="1">
    <source>
        <dbReference type="Pfam" id="PF13716"/>
    </source>
</evidence>
<dbReference type="Proteomes" id="UP000194236">
    <property type="component" value="Unassembled WGS sequence"/>
</dbReference>
<protein>
    <recommendedName>
        <fullName evidence="1">CRAL-TRIO domain-containing protein</fullName>
    </recommendedName>
</protein>
<proteinExistence type="predicted"/>
<dbReference type="AlphaFoldDB" id="A0A1Y3BN77"/>
<dbReference type="SUPFAM" id="SSF52087">
    <property type="entry name" value="CRAL/TRIO domain"/>
    <property type="match status" value="1"/>
</dbReference>
<evidence type="ECO:0000313" key="3">
    <source>
        <dbReference type="Proteomes" id="UP000194236"/>
    </source>
</evidence>
<comment type="caution">
    <text evidence="2">The sequence shown here is derived from an EMBL/GenBank/DDBJ whole genome shotgun (WGS) entry which is preliminary data.</text>
</comment>
<dbReference type="InterPro" id="IPR001251">
    <property type="entry name" value="CRAL-TRIO_dom"/>
</dbReference>